<dbReference type="STRING" id="58114.SAMN05216270_106272"/>
<dbReference type="GO" id="GO:0055085">
    <property type="term" value="P:transmembrane transport"/>
    <property type="evidence" value="ECO:0007669"/>
    <property type="project" value="InterPro"/>
</dbReference>
<dbReference type="CDD" id="cd06261">
    <property type="entry name" value="TM_PBP2"/>
    <property type="match status" value="1"/>
</dbReference>
<dbReference type="Proteomes" id="UP000198949">
    <property type="component" value="Unassembled WGS sequence"/>
</dbReference>
<keyword evidence="6 7" id="KW-0472">Membrane</keyword>
<evidence type="ECO:0000256" key="4">
    <source>
        <dbReference type="ARBA" id="ARBA00022692"/>
    </source>
</evidence>
<dbReference type="Pfam" id="PF00528">
    <property type="entry name" value="BPD_transp_1"/>
    <property type="match status" value="1"/>
</dbReference>
<keyword evidence="11" id="KW-1185">Reference proteome</keyword>
<evidence type="ECO:0000259" key="9">
    <source>
        <dbReference type="PROSITE" id="PS50928"/>
    </source>
</evidence>
<evidence type="ECO:0000256" key="3">
    <source>
        <dbReference type="ARBA" id="ARBA00022475"/>
    </source>
</evidence>
<keyword evidence="5 7" id="KW-1133">Transmembrane helix</keyword>
<proteinExistence type="inferred from homology"/>
<organism evidence="10 11">
    <name type="scientific">Glycomyces harbinensis</name>
    <dbReference type="NCBI Taxonomy" id="58114"/>
    <lineage>
        <taxon>Bacteria</taxon>
        <taxon>Bacillati</taxon>
        <taxon>Actinomycetota</taxon>
        <taxon>Actinomycetes</taxon>
        <taxon>Glycomycetales</taxon>
        <taxon>Glycomycetaceae</taxon>
        <taxon>Glycomyces</taxon>
    </lineage>
</organism>
<sequence length="309" mass="33271">MTALASAAEGGRAAPRRRPRPDRDRWLGAAFVAPQALGVIVLGVVPFFFVIWYSFNEWRPLTGQMEFIGLENYSRLIADPTFSASVLASLLFSAGVLVLNLVIAIGLAVLLNRRMKGTTAFRTIFFSPVVVSVVAWSVTWGFLLAPNGGINGALDLLGVTGPNWLADPSTALISLVVVQVFKGVGMNMVLFLAALQSVPEEIREAAQLDGASPSKSFWSITVPMIAPTILLTGILTTIGSLEVFAPVQLLTGGGPGDSTNVLPFFLYRTAFISQQFGYASAIGVVLFAIILALTMLQWTTRRKWVHDEV</sequence>
<dbReference type="PANTHER" id="PTHR30193:SF37">
    <property type="entry name" value="INNER MEMBRANE ABC TRANSPORTER PERMEASE PROTEIN YCJO"/>
    <property type="match status" value="1"/>
</dbReference>
<feature type="domain" description="ABC transmembrane type-1" evidence="9">
    <location>
        <begin position="86"/>
        <end position="297"/>
    </location>
</feature>
<dbReference type="PROSITE" id="PS50928">
    <property type="entry name" value="ABC_TM1"/>
    <property type="match status" value="1"/>
</dbReference>
<evidence type="ECO:0000313" key="10">
    <source>
        <dbReference type="EMBL" id="SDD70816.1"/>
    </source>
</evidence>
<evidence type="ECO:0000256" key="8">
    <source>
        <dbReference type="SAM" id="MobiDB-lite"/>
    </source>
</evidence>
<dbReference type="InterPro" id="IPR000515">
    <property type="entry name" value="MetI-like"/>
</dbReference>
<evidence type="ECO:0000256" key="5">
    <source>
        <dbReference type="ARBA" id="ARBA00022989"/>
    </source>
</evidence>
<name>A0A1G6X0K8_9ACTN</name>
<keyword evidence="10" id="KW-0762">Sugar transport</keyword>
<dbReference type="InterPro" id="IPR035906">
    <property type="entry name" value="MetI-like_sf"/>
</dbReference>
<feature type="transmembrane region" description="Helical" evidence="7">
    <location>
        <begin position="86"/>
        <end position="111"/>
    </location>
</feature>
<dbReference type="SUPFAM" id="SSF161098">
    <property type="entry name" value="MetI-like"/>
    <property type="match status" value="1"/>
</dbReference>
<dbReference type="AlphaFoldDB" id="A0A1G6X0K8"/>
<dbReference type="InterPro" id="IPR051393">
    <property type="entry name" value="ABC_transporter_permease"/>
</dbReference>
<keyword evidence="4 7" id="KW-0812">Transmembrane</keyword>
<dbReference type="OrthoDB" id="9782326at2"/>
<protein>
    <submittedName>
        <fullName evidence="10">Multiple sugar transport system permease protein</fullName>
    </submittedName>
</protein>
<evidence type="ECO:0000256" key="1">
    <source>
        <dbReference type="ARBA" id="ARBA00004651"/>
    </source>
</evidence>
<feature type="transmembrane region" description="Helical" evidence="7">
    <location>
        <begin position="26"/>
        <end position="55"/>
    </location>
</feature>
<dbReference type="EMBL" id="FNAD01000006">
    <property type="protein sequence ID" value="SDD70816.1"/>
    <property type="molecule type" value="Genomic_DNA"/>
</dbReference>
<comment type="subcellular location">
    <subcellularLocation>
        <location evidence="1 7">Cell membrane</location>
        <topology evidence="1 7">Multi-pass membrane protein</topology>
    </subcellularLocation>
</comment>
<evidence type="ECO:0000256" key="6">
    <source>
        <dbReference type="ARBA" id="ARBA00023136"/>
    </source>
</evidence>
<accession>A0A1G6X0K8</accession>
<feature type="transmembrane region" description="Helical" evidence="7">
    <location>
        <begin position="276"/>
        <end position="296"/>
    </location>
</feature>
<evidence type="ECO:0000256" key="2">
    <source>
        <dbReference type="ARBA" id="ARBA00022448"/>
    </source>
</evidence>
<feature type="region of interest" description="Disordered" evidence="8">
    <location>
        <begin position="1"/>
        <end position="21"/>
    </location>
</feature>
<gene>
    <name evidence="10" type="ORF">SAMN05216270_106272</name>
</gene>
<feature type="transmembrane region" description="Helical" evidence="7">
    <location>
        <begin position="171"/>
        <end position="195"/>
    </location>
</feature>
<feature type="transmembrane region" description="Helical" evidence="7">
    <location>
        <begin position="216"/>
        <end position="241"/>
    </location>
</feature>
<evidence type="ECO:0000313" key="11">
    <source>
        <dbReference type="Proteomes" id="UP000198949"/>
    </source>
</evidence>
<keyword evidence="3" id="KW-1003">Cell membrane</keyword>
<comment type="similarity">
    <text evidence="7">Belongs to the binding-protein-dependent transport system permease family.</text>
</comment>
<feature type="transmembrane region" description="Helical" evidence="7">
    <location>
        <begin position="123"/>
        <end position="145"/>
    </location>
</feature>
<dbReference type="Gene3D" id="1.10.3720.10">
    <property type="entry name" value="MetI-like"/>
    <property type="match status" value="1"/>
</dbReference>
<evidence type="ECO:0000256" key="7">
    <source>
        <dbReference type="RuleBase" id="RU363032"/>
    </source>
</evidence>
<dbReference type="RefSeq" id="WP_091034940.1">
    <property type="nucleotide sequence ID" value="NZ_FNAD01000006.1"/>
</dbReference>
<reference evidence="11" key="1">
    <citation type="submission" date="2016-10" db="EMBL/GenBank/DDBJ databases">
        <authorList>
            <person name="Varghese N."/>
            <person name="Submissions S."/>
        </authorList>
    </citation>
    <scope>NUCLEOTIDE SEQUENCE [LARGE SCALE GENOMIC DNA]</scope>
    <source>
        <strain evidence="11">CGMCC 4.3516</strain>
    </source>
</reference>
<dbReference type="GO" id="GO:0005886">
    <property type="term" value="C:plasma membrane"/>
    <property type="evidence" value="ECO:0007669"/>
    <property type="project" value="UniProtKB-SubCell"/>
</dbReference>
<keyword evidence="2 7" id="KW-0813">Transport</keyword>
<dbReference type="PANTHER" id="PTHR30193">
    <property type="entry name" value="ABC TRANSPORTER PERMEASE PROTEIN"/>
    <property type="match status" value="1"/>
</dbReference>